<evidence type="ECO:0000256" key="1">
    <source>
        <dbReference type="ARBA" id="ARBA00022679"/>
    </source>
</evidence>
<dbReference type="Pfam" id="PF00156">
    <property type="entry name" value="Pribosyltran"/>
    <property type="match status" value="1"/>
</dbReference>
<evidence type="ECO:0000259" key="4">
    <source>
        <dbReference type="Pfam" id="PF01381"/>
    </source>
</evidence>
<dbReference type="PANTHER" id="PTHR43864:SF1">
    <property type="entry name" value="XANTHINE PHOSPHORIBOSYLTRANSFERASE"/>
    <property type="match status" value="1"/>
</dbReference>
<dbReference type="RefSeq" id="WP_014127602.1">
    <property type="nucleotide sequence ID" value="NC_016070.1"/>
</dbReference>
<evidence type="ECO:0000256" key="2">
    <source>
        <dbReference type="ARBA" id="ARBA00022726"/>
    </source>
</evidence>
<dbReference type="NCBIfam" id="NF006328">
    <property type="entry name" value="PRK08558.1"/>
    <property type="match status" value="1"/>
</dbReference>
<dbReference type="PaxDb" id="768679-TTX_1727"/>
<dbReference type="GeneID" id="11262611"/>
<dbReference type="HOGENOM" id="CLU_086256_1_0_2"/>
<dbReference type="KEGG" id="ttn:TTX_1727"/>
<evidence type="ECO:0000313" key="6">
    <source>
        <dbReference type="Proteomes" id="UP000002654"/>
    </source>
</evidence>
<dbReference type="InterPro" id="IPR000836">
    <property type="entry name" value="PRTase_dom"/>
</dbReference>
<feature type="domain" description="HTH cro/C1-type" evidence="4">
    <location>
        <begin position="20"/>
        <end position="63"/>
    </location>
</feature>
<dbReference type="GO" id="GO:0006166">
    <property type="term" value="P:purine ribonucleoside salvage"/>
    <property type="evidence" value="ECO:0007669"/>
    <property type="project" value="UniProtKB-KW"/>
</dbReference>
<dbReference type="STRING" id="768679.TTX_1727"/>
<dbReference type="InterPro" id="IPR029057">
    <property type="entry name" value="PRTase-like"/>
</dbReference>
<keyword evidence="5" id="KW-0328">Glycosyltransferase</keyword>
<dbReference type="eggNOG" id="arCOG00031">
    <property type="taxonomic scope" value="Archaea"/>
</dbReference>
<dbReference type="InterPro" id="IPR010982">
    <property type="entry name" value="Lambda_DNA-bd_dom_sf"/>
</dbReference>
<dbReference type="InterPro" id="IPR001387">
    <property type="entry name" value="Cro/C1-type_HTH"/>
</dbReference>
<dbReference type="Proteomes" id="UP000002654">
    <property type="component" value="Chromosome"/>
</dbReference>
<keyword evidence="1" id="KW-0808">Transferase</keyword>
<accession>G4RLA3</accession>
<dbReference type="GO" id="GO:0016757">
    <property type="term" value="F:glycosyltransferase activity"/>
    <property type="evidence" value="ECO:0007669"/>
    <property type="project" value="UniProtKB-KW"/>
</dbReference>
<proteinExistence type="predicted"/>
<keyword evidence="2" id="KW-0660">Purine salvage</keyword>
<dbReference type="PATRIC" id="fig|768679.9.peg.1748"/>
<dbReference type="GO" id="GO:0003677">
    <property type="term" value="F:DNA binding"/>
    <property type="evidence" value="ECO:0007669"/>
    <property type="project" value="InterPro"/>
</dbReference>
<reference evidence="5 6" key="1">
    <citation type="journal article" date="2011" name="PLoS ONE">
        <title>The complete genome sequence of Thermoproteus tenax: a physiologically versatile member of the Crenarchaeota.</title>
        <authorList>
            <person name="Siebers B."/>
            <person name="Zaparty M."/>
            <person name="Raddatz G."/>
            <person name="Tjaden B."/>
            <person name="Albers S.V."/>
            <person name="Bell S.D."/>
            <person name="Blombach F."/>
            <person name="Kletzin A."/>
            <person name="Kyrpides N."/>
            <person name="Lanz C."/>
            <person name="Plagens A."/>
            <person name="Rampp M."/>
            <person name="Rosinus A."/>
            <person name="von Jan M."/>
            <person name="Makarova K.S."/>
            <person name="Klenk H.P."/>
            <person name="Schuster S.C."/>
            <person name="Hensel R."/>
        </authorList>
    </citation>
    <scope>NUCLEOTIDE SEQUENCE [LARGE SCALE GENOMIC DNA]</scope>
    <source>
        <strain evidence="6">ATCC 35583 / DSM 2078 / JCM 9277 / NBRC 100435 / Kra 1</strain>
    </source>
</reference>
<dbReference type="OrthoDB" id="31493at2157"/>
<dbReference type="Gene3D" id="3.40.50.2020">
    <property type="match status" value="1"/>
</dbReference>
<dbReference type="SUPFAM" id="SSF53271">
    <property type="entry name" value="PRTase-like"/>
    <property type="match status" value="1"/>
</dbReference>
<evidence type="ECO:0000259" key="3">
    <source>
        <dbReference type="Pfam" id="PF00156"/>
    </source>
</evidence>
<evidence type="ECO:0000313" key="5">
    <source>
        <dbReference type="EMBL" id="CCC82348.1"/>
    </source>
</evidence>
<keyword evidence="6" id="KW-1185">Reference proteome</keyword>
<dbReference type="Gene3D" id="1.10.260.40">
    <property type="entry name" value="lambda repressor-like DNA-binding domains"/>
    <property type="match status" value="1"/>
</dbReference>
<dbReference type="PANTHER" id="PTHR43864">
    <property type="entry name" value="HYPOXANTHINE/GUANINE PHOSPHORIBOSYLTRANSFERASE"/>
    <property type="match status" value="1"/>
</dbReference>
<organism evidence="5 6">
    <name type="scientific">Thermoproteus tenax (strain ATCC 35583 / DSM 2078 / JCM 9277 / NBRC 100435 / Kra 1)</name>
    <dbReference type="NCBI Taxonomy" id="768679"/>
    <lineage>
        <taxon>Archaea</taxon>
        <taxon>Thermoproteota</taxon>
        <taxon>Thermoprotei</taxon>
        <taxon>Thermoproteales</taxon>
        <taxon>Thermoproteaceae</taxon>
        <taxon>Thermoproteus</taxon>
    </lineage>
</organism>
<dbReference type="SUPFAM" id="SSF47413">
    <property type="entry name" value="lambda repressor-like DNA-binding domains"/>
    <property type="match status" value="1"/>
</dbReference>
<dbReference type="InterPro" id="IPR050118">
    <property type="entry name" value="Pur/Pyrimidine_PRTase"/>
</dbReference>
<gene>
    <name evidence="5" type="ordered locus">TTX_1727</name>
</gene>
<protein>
    <submittedName>
        <fullName evidence="5">Adenine/guanine phosphoribosyltransferase related PRPP-binding enzyme</fullName>
    </submittedName>
</protein>
<dbReference type="CDD" id="cd00093">
    <property type="entry name" value="HTH_XRE"/>
    <property type="match status" value="1"/>
</dbReference>
<dbReference type="AlphaFoldDB" id="G4RLA3"/>
<feature type="domain" description="Phosphoribosyltransferase" evidence="3">
    <location>
        <begin position="113"/>
        <end position="203"/>
    </location>
</feature>
<dbReference type="Pfam" id="PF01381">
    <property type="entry name" value="HTH_3"/>
    <property type="match status" value="1"/>
</dbReference>
<dbReference type="EMBL" id="FN869859">
    <property type="protein sequence ID" value="CCC82348.1"/>
    <property type="molecule type" value="Genomic_DNA"/>
</dbReference>
<sequence>MERLDRVRIQMDGVYVLRSVKRLLGLTYKELSAVLGIPESVLSRYNTGDMMPSVETAEEIITRLFREYPLDKILSKIIKIYETYVDLTNIYTPDLWTLYSIYISRKFNNVRVTKVLTAAVDGIPLAVAVAYRFGVPLVIAKQYKEPGVKNLEVSYIKGNRVVSLYVAQGLLGEDDAIFIIDDIVRTGKTIKALAELAAMAGSRVTAGAALMAFRDFNERFEFPLDIVLYI</sequence>
<name>G4RLA3_THETK</name>